<evidence type="ECO:0000313" key="3">
    <source>
        <dbReference type="Proteomes" id="UP000823936"/>
    </source>
</evidence>
<evidence type="ECO:0000313" key="2">
    <source>
        <dbReference type="EMBL" id="HIV98507.1"/>
    </source>
</evidence>
<reference evidence="2" key="1">
    <citation type="journal article" date="2021" name="PeerJ">
        <title>Extensive microbial diversity within the chicken gut microbiome revealed by metagenomics and culture.</title>
        <authorList>
            <person name="Gilroy R."/>
            <person name="Ravi A."/>
            <person name="Getino M."/>
            <person name="Pursley I."/>
            <person name="Horton D.L."/>
            <person name="Alikhan N.F."/>
            <person name="Baker D."/>
            <person name="Gharbi K."/>
            <person name="Hall N."/>
            <person name="Watson M."/>
            <person name="Adriaenssens E.M."/>
            <person name="Foster-Nyarko E."/>
            <person name="Jarju S."/>
            <person name="Secka A."/>
            <person name="Antonio M."/>
            <person name="Oren A."/>
            <person name="Chaudhuri R.R."/>
            <person name="La Ragione R."/>
            <person name="Hildebrand F."/>
            <person name="Pallen M.J."/>
        </authorList>
    </citation>
    <scope>NUCLEOTIDE SEQUENCE</scope>
    <source>
        <strain evidence="2">Gambia11-129</strain>
    </source>
</reference>
<name>A0A9D1PSG8_9SPIO</name>
<sequence>MKKAIIAALIIMCMFSLGATGASIYLEERAEENLQEVFSCLSNDYKRGTVLEIRNNENGKSVLALVSGSAEMMDGVAVLLNQRAASEIGLDGYADVSISVAIESDEKDEESGWYKIFIKSVATNEEASLLSALLEENDMKASAVLRDGLIDIYVRYIPLYMLSEQQQKLENMGFTHTYTSMDENPYS</sequence>
<feature type="chain" id="PRO_5038537788" description="SPOR domain-containing protein" evidence="1">
    <location>
        <begin position="20"/>
        <end position="187"/>
    </location>
</feature>
<reference evidence="2" key="2">
    <citation type="submission" date="2021-04" db="EMBL/GenBank/DDBJ databases">
        <authorList>
            <person name="Gilroy R."/>
        </authorList>
    </citation>
    <scope>NUCLEOTIDE SEQUENCE</scope>
    <source>
        <strain evidence="2">Gambia11-129</strain>
    </source>
</reference>
<comment type="caution">
    <text evidence="2">The sequence shown here is derived from an EMBL/GenBank/DDBJ whole genome shotgun (WGS) entry which is preliminary data.</text>
</comment>
<feature type="signal peptide" evidence="1">
    <location>
        <begin position="1"/>
        <end position="19"/>
    </location>
</feature>
<evidence type="ECO:0000256" key="1">
    <source>
        <dbReference type="SAM" id="SignalP"/>
    </source>
</evidence>
<dbReference type="InterPro" id="IPR036908">
    <property type="entry name" value="RlpA-like_sf"/>
</dbReference>
<protein>
    <recommendedName>
        <fullName evidence="4">SPOR domain-containing protein</fullName>
    </recommendedName>
</protein>
<gene>
    <name evidence="2" type="ORF">IAB12_01855</name>
</gene>
<dbReference type="EMBL" id="DXHU01000006">
    <property type="protein sequence ID" value="HIV98507.1"/>
    <property type="molecule type" value="Genomic_DNA"/>
</dbReference>
<dbReference type="Gene3D" id="2.40.40.10">
    <property type="entry name" value="RlpA-like domain"/>
    <property type="match status" value="1"/>
</dbReference>
<accession>A0A9D1PSG8</accession>
<organism evidence="2 3">
    <name type="scientific">Candidatus Ornithospirochaeta avicola</name>
    <dbReference type="NCBI Taxonomy" id="2840896"/>
    <lineage>
        <taxon>Bacteria</taxon>
        <taxon>Pseudomonadati</taxon>
        <taxon>Spirochaetota</taxon>
        <taxon>Spirochaetia</taxon>
        <taxon>Spirochaetales</taxon>
        <taxon>Spirochaetaceae</taxon>
        <taxon>Spirochaetaceae incertae sedis</taxon>
        <taxon>Candidatus Ornithospirochaeta</taxon>
    </lineage>
</organism>
<evidence type="ECO:0008006" key="4">
    <source>
        <dbReference type="Google" id="ProtNLM"/>
    </source>
</evidence>
<keyword evidence="1" id="KW-0732">Signal</keyword>
<dbReference type="Proteomes" id="UP000823936">
    <property type="component" value="Unassembled WGS sequence"/>
</dbReference>
<proteinExistence type="predicted"/>
<dbReference type="AlphaFoldDB" id="A0A9D1PSG8"/>